<sequence>MKSFNTLLYRKLLIALLISTSGSSAHATIYRWIDDNGIVNYSDEPVKNQAPKEKGALEVIEYGVAPKRFDSDIETTTDTAKSKKATCGELRQQLVVLTEKDFATYRDEAGSYHVAWGDDGLYTGKREYLSQNEVTSKVTELTEQLKQRCEKSGDTINLDDIRSEWIRSEHCLLNQAILADLKKPDLKSANSAIRKQEAVTKRYCDKLEDSKHREDEDYYPQQLPTKTVRAN</sequence>
<evidence type="ECO:0000256" key="1">
    <source>
        <dbReference type="SAM" id="MobiDB-lite"/>
    </source>
</evidence>
<feature type="region of interest" description="Disordered" evidence="1">
    <location>
        <begin position="210"/>
        <end position="231"/>
    </location>
</feature>
<dbReference type="AlphaFoldDB" id="A0A6S6UMV7"/>
<keyword evidence="2" id="KW-0732">Signal</keyword>
<proteinExistence type="predicted"/>
<accession>A0A6S6UMV7</accession>
<gene>
    <name evidence="4" type="ORF">HELGO_WM23358</name>
</gene>
<feature type="signal peptide" evidence="2">
    <location>
        <begin position="1"/>
        <end position="27"/>
    </location>
</feature>
<feature type="compositionally biased region" description="Polar residues" evidence="1">
    <location>
        <begin position="222"/>
        <end position="231"/>
    </location>
</feature>
<dbReference type="EMBL" id="CACVAT010000545">
    <property type="protein sequence ID" value="CAA6829693.1"/>
    <property type="molecule type" value="Genomic_DNA"/>
</dbReference>
<evidence type="ECO:0000259" key="3">
    <source>
        <dbReference type="Pfam" id="PF13511"/>
    </source>
</evidence>
<reference evidence="4" key="1">
    <citation type="submission" date="2020-01" db="EMBL/GenBank/DDBJ databases">
        <authorList>
            <person name="Meier V. D."/>
            <person name="Meier V D."/>
        </authorList>
    </citation>
    <scope>NUCLEOTIDE SEQUENCE</scope>
    <source>
        <strain evidence="4">HLG_WM_MAG_09</strain>
    </source>
</reference>
<feature type="domain" description="DUF4124" evidence="3">
    <location>
        <begin position="21"/>
        <end position="55"/>
    </location>
</feature>
<organism evidence="4">
    <name type="scientific">uncultured Thiotrichaceae bacterium</name>
    <dbReference type="NCBI Taxonomy" id="298394"/>
    <lineage>
        <taxon>Bacteria</taxon>
        <taxon>Pseudomonadati</taxon>
        <taxon>Pseudomonadota</taxon>
        <taxon>Gammaproteobacteria</taxon>
        <taxon>Thiotrichales</taxon>
        <taxon>Thiotrichaceae</taxon>
        <taxon>environmental samples</taxon>
    </lineage>
</organism>
<protein>
    <recommendedName>
        <fullName evidence="3">DUF4124 domain-containing protein</fullName>
    </recommendedName>
</protein>
<dbReference type="Pfam" id="PF13511">
    <property type="entry name" value="DUF4124"/>
    <property type="match status" value="1"/>
</dbReference>
<evidence type="ECO:0000313" key="4">
    <source>
        <dbReference type="EMBL" id="CAA6829693.1"/>
    </source>
</evidence>
<evidence type="ECO:0000256" key="2">
    <source>
        <dbReference type="SAM" id="SignalP"/>
    </source>
</evidence>
<dbReference type="InterPro" id="IPR025392">
    <property type="entry name" value="DUF4124"/>
</dbReference>
<feature type="chain" id="PRO_5027805848" description="DUF4124 domain-containing protein" evidence="2">
    <location>
        <begin position="28"/>
        <end position="231"/>
    </location>
</feature>
<name>A0A6S6UMV7_9GAMM</name>